<dbReference type="AlphaFoldDB" id="A0A177DUH4"/>
<sequence length="52" mass="5928">MSLSSLIQYLADFVAYSWNCHQCGNDNVANDHPAQCTSCAHFHCWKCENIIH</sequence>
<protein>
    <submittedName>
        <fullName evidence="1">Uncharacterized protein</fullName>
    </submittedName>
</protein>
<evidence type="ECO:0000313" key="1">
    <source>
        <dbReference type="EMBL" id="OAG22880.1"/>
    </source>
</evidence>
<dbReference type="Proteomes" id="UP000077248">
    <property type="component" value="Unassembled WGS sequence"/>
</dbReference>
<name>A0A177DUH4_ALTAL</name>
<keyword evidence="2" id="KW-1185">Reference proteome</keyword>
<proteinExistence type="predicted"/>
<gene>
    <name evidence="1" type="ORF">CC77DRAFT_1018833</name>
</gene>
<dbReference type="GeneID" id="29110296"/>
<evidence type="ECO:0000313" key="2">
    <source>
        <dbReference type="Proteomes" id="UP000077248"/>
    </source>
</evidence>
<dbReference type="VEuPathDB" id="FungiDB:CC77DRAFT_1018833"/>
<accession>A0A177DUH4</accession>
<organism evidence="1 2">
    <name type="scientific">Alternaria alternata</name>
    <name type="common">Alternaria rot fungus</name>
    <name type="synonym">Torula alternata</name>
    <dbReference type="NCBI Taxonomy" id="5599"/>
    <lineage>
        <taxon>Eukaryota</taxon>
        <taxon>Fungi</taxon>
        <taxon>Dikarya</taxon>
        <taxon>Ascomycota</taxon>
        <taxon>Pezizomycotina</taxon>
        <taxon>Dothideomycetes</taxon>
        <taxon>Pleosporomycetidae</taxon>
        <taxon>Pleosporales</taxon>
        <taxon>Pleosporineae</taxon>
        <taxon>Pleosporaceae</taxon>
        <taxon>Alternaria</taxon>
        <taxon>Alternaria sect. Alternaria</taxon>
        <taxon>Alternaria alternata complex</taxon>
    </lineage>
</organism>
<dbReference type="EMBL" id="KV441474">
    <property type="protein sequence ID" value="OAG22880.1"/>
    <property type="molecule type" value="Genomic_DNA"/>
</dbReference>
<dbReference type="KEGG" id="aalt:CC77DRAFT_1018833"/>
<reference evidence="1 2" key="1">
    <citation type="submission" date="2016-05" db="EMBL/GenBank/DDBJ databases">
        <title>Comparative analysis of secretome profiles of manganese(II)-oxidizing ascomycete fungi.</title>
        <authorList>
            <consortium name="DOE Joint Genome Institute"/>
            <person name="Zeiner C.A."/>
            <person name="Purvine S.O."/>
            <person name="Zink E.M."/>
            <person name="Wu S."/>
            <person name="Pasa-Tolic L."/>
            <person name="Chaput D.L."/>
            <person name="Haridas S."/>
            <person name="Grigoriev I.V."/>
            <person name="Santelli C.M."/>
            <person name="Hansel C.M."/>
        </authorList>
    </citation>
    <scope>NUCLEOTIDE SEQUENCE [LARGE SCALE GENOMIC DNA]</scope>
    <source>
        <strain evidence="1 2">SRC1lrK2f</strain>
    </source>
</reference>
<dbReference type="RefSeq" id="XP_018388301.1">
    <property type="nucleotide sequence ID" value="XM_018524702.1"/>
</dbReference>